<gene>
    <name evidence="1" type="ORF">H5410_004735</name>
</gene>
<dbReference type="Proteomes" id="UP000824120">
    <property type="component" value="Chromosome 2"/>
</dbReference>
<reference evidence="1 2" key="1">
    <citation type="submission" date="2020-09" db="EMBL/GenBank/DDBJ databases">
        <title>De no assembly of potato wild relative species, Solanum commersonii.</title>
        <authorList>
            <person name="Cho K."/>
        </authorList>
    </citation>
    <scope>NUCLEOTIDE SEQUENCE [LARGE SCALE GENOMIC DNA]</scope>
    <source>
        <strain evidence="1">LZ3.2</strain>
        <tissue evidence="1">Leaf</tissue>
    </source>
</reference>
<evidence type="ECO:0000313" key="2">
    <source>
        <dbReference type="Proteomes" id="UP000824120"/>
    </source>
</evidence>
<proteinExistence type="predicted"/>
<sequence length="69" mass="7688">MKSTKRRITERQGTGEIEGECFNVNQMTTSHSTLIHLLGSQMDQVLSSIYPEPEAGCPYETKDNPTNEG</sequence>
<evidence type="ECO:0000313" key="1">
    <source>
        <dbReference type="EMBL" id="KAG5619517.1"/>
    </source>
</evidence>
<dbReference type="AlphaFoldDB" id="A0A9J6A4N6"/>
<dbReference type="EMBL" id="JACXVP010000002">
    <property type="protein sequence ID" value="KAG5619517.1"/>
    <property type="molecule type" value="Genomic_DNA"/>
</dbReference>
<protein>
    <submittedName>
        <fullName evidence="1">Uncharacterized protein</fullName>
    </submittedName>
</protein>
<name>A0A9J6A4N6_SOLCO</name>
<comment type="caution">
    <text evidence="1">The sequence shown here is derived from an EMBL/GenBank/DDBJ whole genome shotgun (WGS) entry which is preliminary data.</text>
</comment>
<keyword evidence="2" id="KW-1185">Reference proteome</keyword>
<organism evidence="1 2">
    <name type="scientific">Solanum commersonii</name>
    <name type="common">Commerson's wild potato</name>
    <name type="synonym">Commerson's nightshade</name>
    <dbReference type="NCBI Taxonomy" id="4109"/>
    <lineage>
        <taxon>Eukaryota</taxon>
        <taxon>Viridiplantae</taxon>
        <taxon>Streptophyta</taxon>
        <taxon>Embryophyta</taxon>
        <taxon>Tracheophyta</taxon>
        <taxon>Spermatophyta</taxon>
        <taxon>Magnoliopsida</taxon>
        <taxon>eudicotyledons</taxon>
        <taxon>Gunneridae</taxon>
        <taxon>Pentapetalae</taxon>
        <taxon>asterids</taxon>
        <taxon>lamiids</taxon>
        <taxon>Solanales</taxon>
        <taxon>Solanaceae</taxon>
        <taxon>Solanoideae</taxon>
        <taxon>Solaneae</taxon>
        <taxon>Solanum</taxon>
    </lineage>
</organism>
<accession>A0A9J6A4N6</accession>